<dbReference type="SUPFAM" id="SSF54791">
    <property type="entry name" value="Eukaryotic type KH-domain (KH-domain type I)"/>
    <property type="match status" value="1"/>
</dbReference>
<dbReference type="GO" id="GO:0043005">
    <property type="term" value="C:neuron projection"/>
    <property type="evidence" value="ECO:0007669"/>
    <property type="project" value="TreeGrafter"/>
</dbReference>
<evidence type="ECO:0000313" key="5">
    <source>
        <dbReference type="Proteomes" id="UP001181693"/>
    </source>
</evidence>
<dbReference type="GO" id="GO:0043488">
    <property type="term" value="P:regulation of mRNA stability"/>
    <property type="evidence" value="ECO:0007669"/>
    <property type="project" value="TreeGrafter"/>
</dbReference>
<reference evidence="4" key="1">
    <citation type="thesis" date="2020" institute="ProQuest LLC" country="789 East Eisenhower Parkway, Ann Arbor, MI, USA">
        <title>Comparative Genomics and Chromosome Evolution.</title>
        <authorList>
            <person name="Mudd A.B."/>
        </authorList>
    </citation>
    <scope>NUCLEOTIDE SEQUENCE</scope>
    <source>
        <strain evidence="4">1538</strain>
        <tissue evidence="4">Blood</tissue>
    </source>
</reference>
<dbReference type="Pfam" id="PF00013">
    <property type="entry name" value="KH_1"/>
    <property type="match status" value="1"/>
</dbReference>
<dbReference type="Proteomes" id="UP001181693">
    <property type="component" value="Unassembled WGS sequence"/>
</dbReference>
<dbReference type="GO" id="GO:0045727">
    <property type="term" value="P:positive regulation of translation"/>
    <property type="evidence" value="ECO:0007669"/>
    <property type="project" value="TreeGrafter"/>
</dbReference>
<keyword evidence="2" id="KW-0175">Coiled coil</keyword>
<name>A0AAV3AP76_PYXAD</name>
<dbReference type="PANTHER" id="PTHR10603:SF7">
    <property type="entry name" value="FRAGILE X MESSENGER RIBONUCLEOPROTEIN 1 HOMOLOG"/>
    <property type="match status" value="1"/>
</dbReference>
<dbReference type="GO" id="GO:0051028">
    <property type="term" value="P:mRNA transport"/>
    <property type="evidence" value="ECO:0007669"/>
    <property type="project" value="TreeGrafter"/>
</dbReference>
<evidence type="ECO:0000256" key="2">
    <source>
        <dbReference type="SAM" id="Coils"/>
    </source>
</evidence>
<keyword evidence="5" id="KW-1185">Reference proteome</keyword>
<accession>A0AAV3AP76</accession>
<proteinExistence type="predicted"/>
<dbReference type="SMART" id="SM00322">
    <property type="entry name" value="KH"/>
    <property type="match status" value="1"/>
</dbReference>
<dbReference type="Gene3D" id="2.30.30.140">
    <property type="match status" value="2"/>
</dbReference>
<dbReference type="GO" id="GO:0003730">
    <property type="term" value="F:mRNA 3'-UTR binding"/>
    <property type="evidence" value="ECO:0007669"/>
    <property type="project" value="TreeGrafter"/>
</dbReference>
<dbReference type="GO" id="GO:0098793">
    <property type="term" value="C:presynapse"/>
    <property type="evidence" value="ECO:0007669"/>
    <property type="project" value="GOC"/>
</dbReference>
<organism evidence="4 5">
    <name type="scientific">Pyxicephalus adspersus</name>
    <name type="common">African bullfrog</name>
    <dbReference type="NCBI Taxonomy" id="30357"/>
    <lineage>
        <taxon>Eukaryota</taxon>
        <taxon>Metazoa</taxon>
        <taxon>Chordata</taxon>
        <taxon>Craniata</taxon>
        <taxon>Vertebrata</taxon>
        <taxon>Euteleostomi</taxon>
        <taxon>Amphibia</taxon>
        <taxon>Batrachia</taxon>
        <taxon>Anura</taxon>
        <taxon>Neobatrachia</taxon>
        <taxon>Ranoidea</taxon>
        <taxon>Pyxicephalidae</taxon>
        <taxon>Pyxicephalinae</taxon>
        <taxon>Pyxicephalus</taxon>
    </lineage>
</organism>
<dbReference type="GO" id="GO:0099577">
    <property type="term" value="P:regulation of translation at presynapse, modulating synaptic transmission"/>
    <property type="evidence" value="ECO:0007669"/>
    <property type="project" value="TreeGrafter"/>
</dbReference>
<dbReference type="AlphaFoldDB" id="A0AAV3AP76"/>
<dbReference type="GO" id="GO:0048170">
    <property type="term" value="P:positive regulation of long-term neuronal synaptic plasticity"/>
    <property type="evidence" value="ECO:0007669"/>
    <property type="project" value="TreeGrafter"/>
</dbReference>
<dbReference type="InterPro" id="IPR036612">
    <property type="entry name" value="KH_dom_type_1_sf"/>
</dbReference>
<dbReference type="InterPro" id="IPR004087">
    <property type="entry name" value="KH_dom"/>
</dbReference>
<gene>
    <name evidence="4" type="ORF">GDO54_005703</name>
</gene>
<evidence type="ECO:0000259" key="3">
    <source>
        <dbReference type="SMART" id="SM00322"/>
    </source>
</evidence>
<dbReference type="EMBL" id="DYDO01000002">
    <property type="protein sequence ID" value="DBA29635.1"/>
    <property type="molecule type" value="Genomic_DNA"/>
</dbReference>
<dbReference type="Gene3D" id="3.30.1370.10">
    <property type="entry name" value="K Homology domain, type 1"/>
    <property type="match status" value="1"/>
</dbReference>
<dbReference type="GO" id="GO:0005634">
    <property type="term" value="C:nucleus"/>
    <property type="evidence" value="ECO:0007669"/>
    <property type="project" value="TreeGrafter"/>
</dbReference>
<sequence length="270" mass="30132">MADAPYCHLSPSDGFVQDVQEETVTVSFPNNCFPERQVPFCEVRLPPPAGDRVEISEGDQAEVLSRANEQELPGWWLAQVRMIKGDVSMRNAQARKVPGVTAVDLDEETFTFRIYGEVSHIWVLVKSLFFNSCNLLFCFSLMLQSEEAVRKARGYLEFSEASMDVPKALVGKVIGKNGSVIQEIVDKSGVVRVRVEAEEDKTEQTKEDLEQLRMQRLHIEDQLKSVGGGVRIGPLRVEKERAAGQLDGNTTFASVAGRGRGNYGEFYDRA</sequence>
<dbReference type="PANTHER" id="PTHR10603">
    <property type="entry name" value="FRAGILE X MENTAL RETARDATION SYNDROME-RELATED PROTEIN"/>
    <property type="match status" value="1"/>
</dbReference>
<evidence type="ECO:0000256" key="1">
    <source>
        <dbReference type="PROSITE-ProRule" id="PRU00117"/>
    </source>
</evidence>
<evidence type="ECO:0000313" key="4">
    <source>
        <dbReference type="EMBL" id="DBA29635.1"/>
    </source>
</evidence>
<dbReference type="InterPro" id="IPR040148">
    <property type="entry name" value="FMR1"/>
</dbReference>
<dbReference type="Pfam" id="PF18336">
    <property type="entry name" value="Tudor_FRX1"/>
    <property type="match status" value="1"/>
</dbReference>
<keyword evidence="1" id="KW-0694">RNA-binding</keyword>
<feature type="coiled-coil region" evidence="2">
    <location>
        <begin position="192"/>
        <end position="222"/>
    </location>
</feature>
<feature type="domain" description="K Homology" evidence="3">
    <location>
        <begin position="157"/>
        <end position="224"/>
    </location>
</feature>
<comment type="caution">
    <text evidence="4">The sequence shown here is derived from an EMBL/GenBank/DDBJ whole genome shotgun (WGS) entry which is preliminary data.</text>
</comment>
<dbReference type="GO" id="GO:0045182">
    <property type="term" value="F:translation regulator activity"/>
    <property type="evidence" value="ECO:0007669"/>
    <property type="project" value="TreeGrafter"/>
</dbReference>
<dbReference type="InterPro" id="IPR004088">
    <property type="entry name" value="KH_dom_type_1"/>
</dbReference>
<dbReference type="GO" id="GO:0010494">
    <property type="term" value="C:cytoplasmic stress granule"/>
    <property type="evidence" value="ECO:0007669"/>
    <property type="project" value="TreeGrafter"/>
</dbReference>
<dbReference type="PROSITE" id="PS50084">
    <property type="entry name" value="KH_TYPE_1"/>
    <property type="match status" value="1"/>
</dbReference>
<protein>
    <recommendedName>
        <fullName evidence="3">K Homology domain-containing protein</fullName>
    </recommendedName>
</protein>
<dbReference type="GO" id="GO:0048513">
    <property type="term" value="P:animal organ development"/>
    <property type="evidence" value="ECO:0007669"/>
    <property type="project" value="TreeGrafter"/>
</dbReference>
<dbReference type="InterPro" id="IPR041560">
    <property type="entry name" value="Tudor_FRM1"/>
</dbReference>